<dbReference type="EMBL" id="AZHB01000052">
    <property type="protein sequence ID" value="OAA47531.1"/>
    <property type="molecule type" value="Genomic_DNA"/>
</dbReference>
<gene>
    <name evidence="1" type="ORF">ISF_09523</name>
</gene>
<dbReference type="Proteomes" id="UP000076744">
    <property type="component" value="Unassembled WGS sequence"/>
</dbReference>
<proteinExistence type="predicted"/>
<dbReference type="GeneID" id="30025815"/>
<reference evidence="1 2" key="1">
    <citation type="journal article" date="2016" name="Genome Biol. Evol.">
        <title>Divergent and convergent evolution of fungal pathogenicity.</title>
        <authorList>
            <person name="Shang Y."/>
            <person name="Xiao G."/>
            <person name="Zheng P."/>
            <person name="Cen K."/>
            <person name="Zhan S."/>
            <person name="Wang C."/>
        </authorList>
    </citation>
    <scope>NUCLEOTIDE SEQUENCE [LARGE SCALE GENOMIC DNA]</scope>
    <source>
        <strain evidence="1 2">ARSEF 2679</strain>
    </source>
</reference>
<keyword evidence="2" id="KW-1185">Reference proteome</keyword>
<name>A0A167H643_CORFA</name>
<protein>
    <submittedName>
        <fullName evidence="1">Uncharacterized protein</fullName>
    </submittedName>
</protein>
<evidence type="ECO:0000313" key="2">
    <source>
        <dbReference type="Proteomes" id="UP000076744"/>
    </source>
</evidence>
<evidence type="ECO:0000313" key="1">
    <source>
        <dbReference type="EMBL" id="OAA47531.1"/>
    </source>
</evidence>
<organism evidence="1 2">
    <name type="scientific">Cordyceps fumosorosea (strain ARSEF 2679)</name>
    <name type="common">Isaria fumosorosea</name>
    <dbReference type="NCBI Taxonomy" id="1081104"/>
    <lineage>
        <taxon>Eukaryota</taxon>
        <taxon>Fungi</taxon>
        <taxon>Dikarya</taxon>
        <taxon>Ascomycota</taxon>
        <taxon>Pezizomycotina</taxon>
        <taxon>Sordariomycetes</taxon>
        <taxon>Hypocreomycetidae</taxon>
        <taxon>Hypocreales</taxon>
        <taxon>Cordycipitaceae</taxon>
        <taxon>Cordyceps</taxon>
    </lineage>
</organism>
<dbReference type="AlphaFoldDB" id="A0A167H643"/>
<dbReference type="RefSeq" id="XP_018699687.1">
    <property type="nucleotide sequence ID" value="XM_018853125.1"/>
</dbReference>
<comment type="caution">
    <text evidence="1">The sequence shown here is derived from an EMBL/GenBank/DDBJ whole genome shotgun (WGS) entry which is preliminary data.</text>
</comment>
<sequence>MEGARGRWASCLGLEASLARGQTLGISHFSEFRRTRPSAKSVATCQDYSAEETRQSRLHHCKGMETYIFVVYAWEVA</sequence>
<accession>A0A167H643</accession>